<keyword evidence="3 7" id="KW-0378">Hydrolase</keyword>
<evidence type="ECO:0000313" key="10">
    <source>
        <dbReference type="Proteomes" id="UP000887563"/>
    </source>
</evidence>
<dbReference type="Pfam" id="PF01400">
    <property type="entry name" value="Astacin"/>
    <property type="match status" value="1"/>
</dbReference>
<dbReference type="PANTHER" id="PTHR10127:SF780">
    <property type="entry name" value="METALLOENDOPEPTIDASE"/>
    <property type="match status" value="1"/>
</dbReference>
<evidence type="ECO:0000256" key="6">
    <source>
        <dbReference type="ARBA" id="ARBA00023157"/>
    </source>
</evidence>
<comment type="caution">
    <text evidence="7">Lacks conserved residue(s) required for the propagation of feature annotation.</text>
</comment>
<feature type="domain" description="Peptidase M12A" evidence="9">
    <location>
        <begin position="1"/>
        <end position="124"/>
    </location>
</feature>
<evidence type="ECO:0000256" key="1">
    <source>
        <dbReference type="ARBA" id="ARBA00022670"/>
    </source>
</evidence>
<keyword evidence="6" id="KW-1015">Disulfide bond</keyword>
<evidence type="ECO:0000256" key="2">
    <source>
        <dbReference type="ARBA" id="ARBA00022723"/>
    </source>
</evidence>
<name>A0A914MH78_MELIC</name>
<proteinExistence type="predicted"/>
<evidence type="ECO:0000256" key="3">
    <source>
        <dbReference type="ARBA" id="ARBA00022801"/>
    </source>
</evidence>
<dbReference type="InterPro" id="IPR001506">
    <property type="entry name" value="Peptidase_M12A"/>
</dbReference>
<dbReference type="GO" id="GO:0006508">
    <property type="term" value="P:proteolysis"/>
    <property type="evidence" value="ECO:0007669"/>
    <property type="project" value="UniProtKB-KW"/>
</dbReference>
<dbReference type="Proteomes" id="UP000887563">
    <property type="component" value="Unplaced"/>
</dbReference>
<dbReference type="InterPro" id="IPR006026">
    <property type="entry name" value="Peptidase_Metallo"/>
</dbReference>
<dbReference type="PROSITE" id="PS51864">
    <property type="entry name" value="ASTACIN"/>
    <property type="match status" value="1"/>
</dbReference>
<keyword evidence="2 7" id="KW-0479">Metal-binding</keyword>
<evidence type="ECO:0000256" key="4">
    <source>
        <dbReference type="ARBA" id="ARBA00022833"/>
    </source>
</evidence>
<dbReference type="EC" id="3.4.24.-" evidence="8"/>
<organism evidence="10 11">
    <name type="scientific">Meloidogyne incognita</name>
    <name type="common">Southern root-knot nematode worm</name>
    <name type="synonym">Oxyuris incognita</name>
    <dbReference type="NCBI Taxonomy" id="6306"/>
    <lineage>
        <taxon>Eukaryota</taxon>
        <taxon>Metazoa</taxon>
        <taxon>Ecdysozoa</taxon>
        <taxon>Nematoda</taxon>
        <taxon>Chromadorea</taxon>
        <taxon>Rhabditida</taxon>
        <taxon>Tylenchina</taxon>
        <taxon>Tylenchomorpha</taxon>
        <taxon>Tylenchoidea</taxon>
        <taxon>Meloidogynidae</taxon>
        <taxon>Meloidogyninae</taxon>
        <taxon>Meloidogyne</taxon>
        <taxon>Meloidogyne incognita group</taxon>
    </lineage>
</organism>
<accession>A0A914MH78</accession>
<feature type="binding site" evidence="7">
    <location>
        <position position="81"/>
    </location>
    <ligand>
        <name>Zn(2+)</name>
        <dbReference type="ChEBI" id="CHEBI:29105"/>
        <note>catalytic</note>
    </ligand>
</feature>
<keyword evidence="4 7" id="KW-0862">Zinc</keyword>
<dbReference type="PRINTS" id="PR00480">
    <property type="entry name" value="ASTACIN"/>
</dbReference>
<evidence type="ECO:0000256" key="7">
    <source>
        <dbReference type="PROSITE-ProRule" id="PRU01211"/>
    </source>
</evidence>
<dbReference type="WBParaSite" id="Minc3s01888g26978">
    <property type="protein sequence ID" value="Minc3s01888g26978"/>
    <property type="gene ID" value="Minc3s01888g26978"/>
</dbReference>
<dbReference type="SUPFAM" id="SSF55486">
    <property type="entry name" value="Metalloproteases ('zincins'), catalytic domain"/>
    <property type="match status" value="1"/>
</dbReference>
<evidence type="ECO:0000256" key="8">
    <source>
        <dbReference type="RuleBase" id="RU361183"/>
    </source>
</evidence>
<evidence type="ECO:0000313" key="11">
    <source>
        <dbReference type="WBParaSite" id="Minc3s01888g26978"/>
    </source>
</evidence>
<keyword evidence="10" id="KW-1185">Reference proteome</keyword>
<sequence>MGRIKVYGTHAINRLTCLKFEKVDKRSAHDLEFIYHGDGCTSHLGNDRKTKSEDTKIKSHHVNVPWRYCGSVGTVIHEVMHALGFEHEMNRFDRKEYAWIYYENVNKVCLILNILDNNIYVQNF</sequence>
<reference evidence="11" key="1">
    <citation type="submission" date="2022-11" db="UniProtKB">
        <authorList>
            <consortium name="WormBaseParasite"/>
        </authorList>
    </citation>
    <scope>IDENTIFICATION</scope>
</reference>
<dbReference type="AlphaFoldDB" id="A0A914MH78"/>
<dbReference type="InterPro" id="IPR024079">
    <property type="entry name" value="MetalloPept_cat_dom_sf"/>
</dbReference>
<evidence type="ECO:0000256" key="5">
    <source>
        <dbReference type="ARBA" id="ARBA00023049"/>
    </source>
</evidence>
<dbReference type="PANTHER" id="PTHR10127">
    <property type="entry name" value="DISCOIDIN, CUB, EGF, LAMININ , AND ZINC METALLOPROTEASE DOMAIN CONTAINING"/>
    <property type="match status" value="1"/>
</dbReference>
<keyword evidence="1 7" id="KW-0645">Protease</keyword>
<dbReference type="GO" id="GO:0004222">
    <property type="term" value="F:metalloendopeptidase activity"/>
    <property type="evidence" value="ECO:0007669"/>
    <property type="project" value="UniProtKB-UniRule"/>
</dbReference>
<feature type="active site" evidence="7">
    <location>
        <position position="78"/>
    </location>
</feature>
<dbReference type="Gene3D" id="3.40.390.10">
    <property type="entry name" value="Collagenase (Catalytic Domain)"/>
    <property type="match status" value="1"/>
</dbReference>
<keyword evidence="5 7" id="KW-0482">Metalloprotease</keyword>
<evidence type="ECO:0000259" key="9">
    <source>
        <dbReference type="PROSITE" id="PS51864"/>
    </source>
</evidence>
<feature type="binding site" evidence="7">
    <location>
        <position position="87"/>
    </location>
    <ligand>
        <name>Zn(2+)</name>
        <dbReference type="ChEBI" id="CHEBI:29105"/>
        <note>catalytic</note>
    </ligand>
</feature>
<comment type="cofactor">
    <cofactor evidence="7 8">
        <name>Zn(2+)</name>
        <dbReference type="ChEBI" id="CHEBI:29105"/>
    </cofactor>
    <text evidence="7 8">Binds 1 zinc ion per subunit.</text>
</comment>
<feature type="binding site" evidence="7">
    <location>
        <position position="77"/>
    </location>
    <ligand>
        <name>Zn(2+)</name>
        <dbReference type="ChEBI" id="CHEBI:29105"/>
        <note>catalytic</note>
    </ligand>
</feature>
<dbReference type="GO" id="GO:0008270">
    <property type="term" value="F:zinc ion binding"/>
    <property type="evidence" value="ECO:0007669"/>
    <property type="project" value="UniProtKB-UniRule"/>
</dbReference>
<protein>
    <recommendedName>
        <fullName evidence="8">Metalloendopeptidase</fullName>
        <ecNumber evidence="8">3.4.24.-</ecNumber>
    </recommendedName>
</protein>
<dbReference type="SMART" id="SM00235">
    <property type="entry name" value="ZnMc"/>
    <property type="match status" value="1"/>
</dbReference>